<gene>
    <name evidence="9" type="ORF">SIL72_14105</name>
</gene>
<feature type="transmembrane region" description="Helical" evidence="6">
    <location>
        <begin position="584"/>
        <end position="605"/>
    </location>
</feature>
<feature type="transmembrane region" description="Helical" evidence="6">
    <location>
        <begin position="68"/>
        <end position="92"/>
    </location>
</feature>
<feature type="transmembrane region" description="Helical" evidence="6">
    <location>
        <begin position="104"/>
        <end position="122"/>
    </location>
</feature>
<organism evidence="9 10">
    <name type="scientific">Rubrobacter radiotolerans</name>
    <name type="common">Arthrobacter radiotolerans</name>
    <dbReference type="NCBI Taxonomy" id="42256"/>
    <lineage>
        <taxon>Bacteria</taxon>
        <taxon>Bacillati</taxon>
        <taxon>Actinomycetota</taxon>
        <taxon>Rubrobacteria</taxon>
        <taxon>Rubrobacterales</taxon>
        <taxon>Rubrobacteraceae</taxon>
        <taxon>Rubrobacter</taxon>
    </lineage>
</organism>
<keyword evidence="2 5" id="KW-0812">Transmembrane</keyword>
<dbReference type="GO" id="GO:0016020">
    <property type="term" value="C:membrane"/>
    <property type="evidence" value="ECO:0007669"/>
    <property type="project" value="UniProtKB-SubCell"/>
</dbReference>
<dbReference type="Pfam" id="PF00662">
    <property type="entry name" value="Proton_antipo_N"/>
    <property type="match status" value="1"/>
</dbReference>
<feature type="transmembrane region" description="Helical" evidence="6">
    <location>
        <begin position="463"/>
        <end position="483"/>
    </location>
</feature>
<feature type="transmembrane region" description="Helical" evidence="6">
    <location>
        <begin position="28"/>
        <end position="48"/>
    </location>
</feature>
<reference evidence="9" key="1">
    <citation type="submission" date="2023-11" db="EMBL/GenBank/DDBJ databases">
        <title>MicrobeMod: A computational toolkit for identifying prokaryotic methylation and restriction-modification with nanopore sequencing.</title>
        <authorList>
            <person name="Crits-Christoph A."/>
            <person name="Kang S.C."/>
            <person name="Lee H."/>
            <person name="Ostrov N."/>
        </authorList>
    </citation>
    <scope>NUCLEOTIDE SEQUENCE</scope>
    <source>
        <strain evidence="9">ATCC 51242</strain>
    </source>
</reference>
<feature type="transmembrane region" description="Helical" evidence="6">
    <location>
        <begin position="386"/>
        <end position="408"/>
    </location>
</feature>
<dbReference type="RefSeq" id="WP_084362602.1">
    <property type="nucleotide sequence ID" value="NZ_JAWXXX010000001.1"/>
</dbReference>
<dbReference type="PANTHER" id="PTHR42829:SF2">
    <property type="entry name" value="NADH-UBIQUINONE OXIDOREDUCTASE CHAIN 5"/>
    <property type="match status" value="1"/>
</dbReference>
<evidence type="ECO:0000313" key="9">
    <source>
        <dbReference type="EMBL" id="MDX5895156.1"/>
    </source>
</evidence>
<name>A0AB35TB16_RUBRA</name>
<dbReference type="Proteomes" id="UP001281130">
    <property type="component" value="Unassembled WGS sequence"/>
</dbReference>
<dbReference type="Gene3D" id="1.20.5.2700">
    <property type="match status" value="1"/>
</dbReference>
<dbReference type="GO" id="GO:0015990">
    <property type="term" value="P:electron transport coupled proton transport"/>
    <property type="evidence" value="ECO:0007669"/>
    <property type="project" value="TreeGrafter"/>
</dbReference>
<dbReference type="PRINTS" id="PR01434">
    <property type="entry name" value="NADHDHGNASE5"/>
</dbReference>
<feature type="transmembrane region" description="Helical" evidence="6">
    <location>
        <begin position="230"/>
        <end position="251"/>
    </location>
</feature>
<keyword evidence="4 6" id="KW-0472">Membrane</keyword>
<dbReference type="AlphaFoldDB" id="A0AB35TB16"/>
<feature type="transmembrane region" description="Helical" evidence="6">
    <location>
        <begin position="429"/>
        <end position="451"/>
    </location>
</feature>
<evidence type="ECO:0000313" key="10">
    <source>
        <dbReference type="Proteomes" id="UP001281130"/>
    </source>
</evidence>
<keyword evidence="3 6" id="KW-1133">Transmembrane helix</keyword>
<evidence type="ECO:0000259" key="7">
    <source>
        <dbReference type="Pfam" id="PF00361"/>
    </source>
</evidence>
<dbReference type="InterPro" id="IPR001750">
    <property type="entry name" value="ND/Mrp_TM"/>
</dbReference>
<evidence type="ECO:0000259" key="8">
    <source>
        <dbReference type="Pfam" id="PF00662"/>
    </source>
</evidence>
<evidence type="ECO:0000256" key="5">
    <source>
        <dbReference type="RuleBase" id="RU000320"/>
    </source>
</evidence>
<dbReference type="InterPro" id="IPR001516">
    <property type="entry name" value="Proton_antipo_N"/>
</dbReference>
<evidence type="ECO:0000256" key="2">
    <source>
        <dbReference type="ARBA" id="ARBA00022692"/>
    </source>
</evidence>
<comment type="caution">
    <text evidence="9">The sequence shown here is derived from an EMBL/GenBank/DDBJ whole genome shotgun (WGS) entry which is preliminary data.</text>
</comment>
<accession>A0AB35TB16</accession>
<dbReference type="GO" id="GO:0008137">
    <property type="term" value="F:NADH dehydrogenase (ubiquinone) activity"/>
    <property type="evidence" value="ECO:0007669"/>
    <property type="project" value="InterPro"/>
</dbReference>
<evidence type="ECO:0000256" key="3">
    <source>
        <dbReference type="ARBA" id="ARBA00022989"/>
    </source>
</evidence>
<feature type="transmembrane region" description="Helical" evidence="6">
    <location>
        <begin position="189"/>
        <end position="209"/>
    </location>
</feature>
<feature type="transmembrane region" description="Helical" evidence="6">
    <location>
        <begin position="257"/>
        <end position="279"/>
    </location>
</feature>
<feature type="domain" description="NADH:quinone oxidoreductase/Mrp antiporter transmembrane" evidence="7">
    <location>
        <begin position="121"/>
        <end position="388"/>
    </location>
</feature>
<dbReference type="GO" id="GO:0042773">
    <property type="term" value="P:ATP synthesis coupled electron transport"/>
    <property type="evidence" value="ECO:0007669"/>
    <property type="project" value="InterPro"/>
</dbReference>
<evidence type="ECO:0000256" key="1">
    <source>
        <dbReference type="ARBA" id="ARBA00004127"/>
    </source>
</evidence>
<evidence type="ECO:0000256" key="6">
    <source>
        <dbReference type="SAM" id="Phobius"/>
    </source>
</evidence>
<feature type="transmembrane region" description="Helical" evidence="6">
    <location>
        <begin position="352"/>
        <end position="374"/>
    </location>
</feature>
<feature type="domain" description="NADH-Ubiquinone oxidoreductase (complex I) chain 5 N-terminal" evidence="8">
    <location>
        <begin position="64"/>
        <end position="105"/>
    </location>
</feature>
<dbReference type="PANTHER" id="PTHR42829">
    <property type="entry name" value="NADH-UBIQUINONE OXIDOREDUCTASE CHAIN 5"/>
    <property type="match status" value="1"/>
</dbReference>
<dbReference type="GO" id="GO:0003954">
    <property type="term" value="F:NADH dehydrogenase activity"/>
    <property type="evidence" value="ECO:0007669"/>
    <property type="project" value="TreeGrafter"/>
</dbReference>
<comment type="subcellular location">
    <subcellularLocation>
        <location evidence="1">Endomembrane system</location>
        <topology evidence="1">Multi-pass membrane protein</topology>
    </subcellularLocation>
    <subcellularLocation>
        <location evidence="5">Membrane</location>
        <topology evidence="5">Multi-pass membrane protein</topology>
    </subcellularLocation>
</comment>
<feature type="transmembrane region" description="Helical" evidence="6">
    <location>
        <begin position="158"/>
        <end position="177"/>
    </location>
</feature>
<dbReference type="Pfam" id="PF00361">
    <property type="entry name" value="Proton_antipo_M"/>
    <property type="match status" value="1"/>
</dbReference>
<dbReference type="GO" id="GO:0012505">
    <property type="term" value="C:endomembrane system"/>
    <property type="evidence" value="ECO:0007669"/>
    <property type="project" value="UniProtKB-SubCell"/>
</dbReference>
<proteinExistence type="predicted"/>
<evidence type="ECO:0000256" key="4">
    <source>
        <dbReference type="ARBA" id="ARBA00023136"/>
    </source>
</evidence>
<dbReference type="EMBL" id="JAWXXX010000001">
    <property type="protein sequence ID" value="MDX5895156.1"/>
    <property type="molecule type" value="Genomic_DNA"/>
</dbReference>
<protein>
    <submittedName>
        <fullName evidence="9">Proton-conducting transporter membrane subunit</fullName>
    </submittedName>
</protein>
<feature type="transmembrane region" description="Helical" evidence="6">
    <location>
        <begin position="6"/>
        <end position="21"/>
    </location>
</feature>
<sequence>MSVFLLGILTPIAVTVAILLLRRGAALLAVAGSGLGLVAALFTFMQVAKGTRHEVTFPGLPEFPLRLIAEPLTALLSVVVWVVGFLAMVYAVGYMKRDSFEIRFYAGMMFFIAAMQMLVLAGDWVLLLASWEMIGFASYLLIGHYSEREGVASAATRAFLYTRTADLGLYVAVFILVTQTGTTEIEQTLQTGGAAAFAAGLLLIVAAAGKSAQIPFSGWLRDAMVGPTPVSALLHSATLVAAGAILIIRISPLLPQGVLLVTGLLGGLTIILAGFMAIAETDLKRLLAASTSSQYGFMLLAIGAGSPFAALAHLLAHAAMKSSLFLGAGIFQTSRHSTRFDALGGVGREHKLAYLGFAVSALALAGIPPLSGFFSKDAIISATRDSPYALLFGSFAIFGTLLTGVYVARAMRLLWRGPEQTQAIAGIRWMGAALGVLALLSTTVGFMMNPLGNLLGTELPKGLFAAILGITFSVAGLALGWFVPAPNLLGSLREPALRGFGLDGGIHEVAVRPALAMARTLDRFDRRVHSTVNALARGAMVVANLTVRTDERGIDGFILALVDTTRDLGGSARRLQSGLVHRELVLAVVGGGIILAFATVMVIGASSS</sequence>
<dbReference type="InterPro" id="IPR003945">
    <property type="entry name" value="NU5C-like"/>
</dbReference>